<gene>
    <name evidence="2" type="ORF">F1189_31425</name>
</gene>
<proteinExistence type="predicted"/>
<name>A0A5M6IJ80_9PROT</name>
<dbReference type="GO" id="GO:0003677">
    <property type="term" value="F:DNA binding"/>
    <property type="evidence" value="ECO:0007669"/>
    <property type="project" value="InterPro"/>
</dbReference>
<dbReference type="PANTHER" id="PTHR30461:SF23">
    <property type="entry name" value="DNA RECOMBINASE-RELATED"/>
    <property type="match status" value="1"/>
</dbReference>
<dbReference type="Pfam" id="PF00239">
    <property type="entry name" value="Resolvase"/>
    <property type="match status" value="1"/>
</dbReference>
<evidence type="ECO:0000313" key="2">
    <source>
        <dbReference type="EMBL" id="KAA5607947.1"/>
    </source>
</evidence>
<dbReference type="SUPFAM" id="SSF53041">
    <property type="entry name" value="Resolvase-like"/>
    <property type="match status" value="1"/>
</dbReference>
<dbReference type="OrthoDB" id="7475655at2"/>
<dbReference type="Gene3D" id="3.40.50.1390">
    <property type="entry name" value="Resolvase, N-terminal catalytic domain"/>
    <property type="match status" value="1"/>
</dbReference>
<keyword evidence="3" id="KW-1185">Reference proteome</keyword>
<dbReference type="CDD" id="cd00338">
    <property type="entry name" value="Ser_Recombinase"/>
    <property type="match status" value="1"/>
</dbReference>
<dbReference type="InterPro" id="IPR006119">
    <property type="entry name" value="Resolv_N"/>
</dbReference>
<dbReference type="InterPro" id="IPR036162">
    <property type="entry name" value="Resolvase-like_N_sf"/>
</dbReference>
<sequence>MSTSTSSPALLPTDKIKSRHRERHAVVYVRQSTVRQVLQHQESTRLQYALANRARQLGWGQDQVIIIDDDLGRSAASTLHRPGFQRLVAEVGLGHVGLVLGIEVSRLARSCRDWHQLLEMCALFDTLIADADGVYDRSCWCPHLLVLVTKLM</sequence>
<dbReference type="Proteomes" id="UP000325255">
    <property type="component" value="Unassembled WGS sequence"/>
</dbReference>
<dbReference type="PANTHER" id="PTHR30461">
    <property type="entry name" value="DNA-INVERTASE FROM LAMBDOID PROPHAGE"/>
    <property type="match status" value="1"/>
</dbReference>
<comment type="caution">
    <text evidence="2">The sequence shown here is derived from an EMBL/GenBank/DDBJ whole genome shotgun (WGS) entry which is preliminary data.</text>
</comment>
<evidence type="ECO:0000259" key="1">
    <source>
        <dbReference type="PROSITE" id="PS51736"/>
    </source>
</evidence>
<reference evidence="2 3" key="1">
    <citation type="submission" date="2019-09" db="EMBL/GenBank/DDBJ databases">
        <title>Genome sequence of Rhodovastum atsumiense, a diverse member of the Acetobacteraceae family of non-sulfur purple photosynthetic bacteria.</title>
        <authorList>
            <person name="Meyer T."/>
            <person name="Kyndt J."/>
        </authorList>
    </citation>
    <scope>NUCLEOTIDE SEQUENCE [LARGE SCALE GENOMIC DNA]</scope>
    <source>
        <strain evidence="2 3">DSM 21279</strain>
    </source>
</reference>
<organism evidence="2 3">
    <name type="scientific">Rhodovastum atsumiense</name>
    <dbReference type="NCBI Taxonomy" id="504468"/>
    <lineage>
        <taxon>Bacteria</taxon>
        <taxon>Pseudomonadati</taxon>
        <taxon>Pseudomonadota</taxon>
        <taxon>Alphaproteobacteria</taxon>
        <taxon>Acetobacterales</taxon>
        <taxon>Acetobacteraceae</taxon>
        <taxon>Rhodovastum</taxon>
    </lineage>
</organism>
<dbReference type="EMBL" id="VWPK01000126">
    <property type="protein sequence ID" value="KAA5607947.1"/>
    <property type="molecule type" value="Genomic_DNA"/>
</dbReference>
<dbReference type="PROSITE" id="PS51736">
    <property type="entry name" value="RECOMBINASES_3"/>
    <property type="match status" value="1"/>
</dbReference>
<evidence type="ECO:0000313" key="3">
    <source>
        <dbReference type="Proteomes" id="UP000325255"/>
    </source>
</evidence>
<protein>
    <submittedName>
        <fullName evidence="2">Recombinase family protein</fullName>
    </submittedName>
</protein>
<accession>A0A5M6IJ80</accession>
<dbReference type="RefSeq" id="WP_150045798.1">
    <property type="nucleotide sequence ID" value="NZ_OW485603.1"/>
</dbReference>
<dbReference type="SMART" id="SM00857">
    <property type="entry name" value="Resolvase"/>
    <property type="match status" value="1"/>
</dbReference>
<dbReference type="InterPro" id="IPR050639">
    <property type="entry name" value="SSR_resolvase"/>
</dbReference>
<feature type="domain" description="Resolvase/invertase-type recombinase catalytic" evidence="1">
    <location>
        <begin position="24"/>
        <end position="152"/>
    </location>
</feature>
<dbReference type="GO" id="GO:0000150">
    <property type="term" value="F:DNA strand exchange activity"/>
    <property type="evidence" value="ECO:0007669"/>
    <property type="project" value="InterPro"/>
</dbReference>
<dbReference type="AlphaFoldDB" id="A0A5M6IJ80"/>